<dbReference type="Gene3D" id="3.40.630.30">
    <property type="match status" value="1"/>
</dbReference>
<name>A0A1G6P6A6_9GAMM</name>
<protein>
    <submittedName>
        <fullName evidence="4">Phosphinothricin acetyltransferase</fullName>
    </submittedName>
</protein>
<proteinExistence type="predicted"/>
<accession>A0A1G6P6A6</accession>
<reference evidence="5" key="1">
    <citation type="submission" date="2016-09" db="EMBL/GenBank/DDBJ databases">
        <authorList>
            <person name="Varghese N."/>
            <person name="Submissions S."/>
        </authorList>
    </citation>
    <scope>NUCLEOTIDE SEQUENCE [LARGE SCALE GENOMIC DNA]</scope>
    <source>
        <strain evidence="5">ANC 4667</strain>
    </source>
</reference>
<dbReference type="AlphaFoldDB" id="A0A1G6P6A6"/>
<dbReference type="InterPro" id="IPR000182">
    <property type="entry name" value="GNAT_dom"/>
</dbReference>
<organism evidence="4 5">
    <name type="scientific">Acinetobacter kookii</name>
    <dbReference type="NCBI Taxonomy" id="1226327"/>
    <lineage>
        <taxon>Bacteria</taxon>
        <taxon>Pseudomonadati</taxon>
        <taxon>Pseudomonadota</taxon>
        <taxon>Gammaproteobacteria</taxon>
        <taxon>Moraxellales</taxon>
        <taxon>Moraxellaceae</taxon>
        <taxon>Acinetobacter</taxon>
    </lineage>
</organism>
<evidence type="ECO:0000313" key="4">
    <source>
        <dbReference type="EMBL" id="SDC74957.1"/>
    </source>
</evidence>
<dbReference type="SUPFAM" id="SSF55729">
    <property type="entry name" value="Acyl-CoA N-acyltransferases (Nat)"/>
    <property type="match status" value="1"/>
</dbReference>
<dbReference type="PROSITE" id="PS51186">
    <property type="entry name" value="GNAT"/>
    <property type="match status" value="1"/>
</dbReference>
<dbReference type="Pfam" id="PF13420">
    <property type="entry name" value="Acetyltransf_4"/>
    <property type="match status" value="1"/>
</dbReference>
<keyword evidence="1 4" id="KW-0808">Transferase</keyword>
<dbReference type="OrthoDB" id="5459937at2"/>
<gene>
    <name evidence="4" type="ORF">SAMN05421732_11262</name>
</gene>
<dbReference type="PANTHER" id="PTHR43072">
    <property type="entry name" value="N-ACETYLTRANSFERASE"/>
    <property type="match status" value="1"/>
</dbReference>
<keyword evidence="5" id="KW-1185">Reference proteome</keyword>
<evidence type="ECO:0000313" key="5">
    <source>
        <dbReference type="Proteomes" id="UP000243468"/>
    </source>
</evidence>
<dbReference type="EMBL" id="FMYO01000012">
    <property type="protein sequence ID" value="SDC74957.1"/>
    <property type="molecule type" value="Genomic_DNA"/>
</dbReference>
<dbReference type="PANTHER" id="PTHR43072:SF23">
    <property type="entry name" value="UPF0039 PROTEIN C11D3.02C"/>
    <property type="match status" value="1"/>
</dbReference>
<dbReference type="InterPro" id="IPR016181">
    <property type="entry name" value="Acyl_CoA_acyltransferase"/>
</dbReference>
<dbReference type="GO" id="GO:0016747">
    <property type="term" value="F:acyltransferase activity, transferring groups other than amino-acyl groups"/>
    <property type="evidence" value="ECO:0007669"/>
    <property type="project" value="InterPro"/>
</dbReference>
<dbReference type="Proteomes" id="UP000243468">
    <property type="component" value="Unassembled WGS sequence"/>
</dbReference>
<feature type="domain" description="N-acetyltransferase" evidence="3">
    <location>
        <begin position="3"/>
        <end position="167"/>
    </location>
</feature>
<evidence type="ECO:0000256" key="2">
    <source>
        <dbReference type="ARBA" id="ARBA00023315"/>
    </source>
</evidence>
<evidence type="ECO:0000256" key="1">
    <source>
        <dbReference type="ARBA" id="ARBA00022679"/>
    </source>
</evidence>
<sequence length="168" mass="19273">MDFLIRPAQTQDLKHILKIYNAEILNGTATWNSTPKSIEDFQSWFKDLAEQQFPLFVAEHSETKHIAGYADYSSFRQITGFKHTVEHSVFIHPDFSGQGLGKALMLQLIDHARQNHIHVMVAAIDHENQASIVLHEKLGFKQTGYMPEVGQKFGKWRNLVLMQLNLNT</sequence>
<dbReference type="RefSeq" id="WP_092820722.1">
    <property type="nucleotide sequence ID" value="NZ_BAABKJ010000003.1"/>
</dbReference>
<dbReference type="STRING" id="1226327.SAMN05421732_11262"/>
<keyword evidence="2" id="KW-0012">Acyltransferase</keyword>
<evidence type="ECO:0000259" key="3">
    <source>
        <dbReference type="PROSITE" id="PS51186"/>
    </source>
</evidence>
<dbReference type="CDD" id="cd04301">
    <property type="entry name" value="NAT_SF"/>
    <property type="match status" value="1"/>
</dbReference>